<name>A0ABV7K991_9HYPH</name>
<organism evidence="1 2">
    <name type="scientific">Aquamicrobium soli</name>
    <dbReference type="NCBI Taxonomy" id="1811518"/>
    <lineage>
        <taxon>Bacteria</taxon>
        <taxon>Pseudomonadati</taxon>
        <taxon>Pseudomonadota</taxon>
        <taxon>Alphaproteobacteria</taxon>
        <taxon>Hyphomicrobiales</taxon>
        <taxon>Phyllobacteriaceae</taxon>
        <taxon>Aquamicrobium</taxon>
    </lineage>
</organism>
<dbReference type="SUPFAM" id="SSF53955">
    <property type="entry name" value="Lysozyme-like"/>
    <property type="match status" value="1"/>
</dbReference>
<dbReference type="Gene3D" id="1.10.530.10">
    <property type="match status" value="1"/>
</dbReference>
<evidence type="ECO:0008006" key="3">
    <source>
        <dbReference type="Google" id="ProtNLM"/>
    </source>
</evidence>
<evidence type="ECO:0000313" key="1">
    <source>
        <dbReference type="EMBL" id="MFC3206898.1"/>
    </source>
</evidence>
<evidence type="ECO:0000313" key="2">
    <source>
        <dbReference type="Proteomes" id="UP001595583"/>
    </source>
</evidence>
<keyword evidence="2" id="KW-1185">Reference proteome</keyword>
<dbReference type="EMBL" id="JBHRTK010000012">
    <property type="protein sequence ID" value="MFC3206898.1"/>
    <property type="molecule type" value="Genomic_DNA"/>
</dbReference>
<sequence>MNLNIGDTRLIVDACKAAGLLRNQAAYVLATAYWETARTMKPVREYGGEAYLRQKKYYPYVGMGYVQLTWKANYEKASKKLGVDFVAAPKKLLESRYAAPILVTGMKEGWFTGKRLADYITLSRSDFAGARRIINGTDKAASIAAIARDYDASLKAEGYGVATTTPEKPTATTTNLWALLAAWFQRWFGAKSVTAAKDTK</sequence>
<reference evidence="2" key="1">
    <citation type="journal article" date="2019" name="Int. J. Syst. Evol. Microbiol.">
        <title>The Global Catalogue of Microorganisms (GCM) 10K type strain sequencing project: providing services to taxonomists for standard genome sequencing and annotation.</title>
        <authorList>
            <consortium name="The Broad Institute Genomics Platform"/>
            <consortium name="The Broad Institute Genome Sequencing Center for Infectious Disease"/>
            <person name="Wu L."/>
            <person name="Ma J."/>
        </authorList>
    </citation>
    <scope>NUCLEOTIDE SEQUENCE [LARGE SCALE GENOMIC DNA]</scope>
    <source>
        <strain evidence="2">KCTC 52165</strain>
    </source>
</reference>
<proteinExistence type="predicted"/>
<dbReference type="RefSeq" id="WP_378220699.1">
    <property type="nucleotide sequence ID" value="NZ_JBHRTK010000012.1"/>
</dbReference>
<comment type="caution">
    <text evidence="1">The sequence shown here is derived from an EMBL/GenBank/DDBJ whole genome shotgun (WGS) entry which is preliminary data.</text>
</comment>
<gene>
    <name evidence="1" type="ORF">ACFOHJ_11795</name>
</gene>
<dbReference type="InterPro" id="IPR023346">
    <property type="entry name" value="Lysozyme-like_dom_sf"/>
</dbReference>
<accession>A0ABV7K991</accession>
<protein>
    <recommendedName>
        <fullName evidence="3">Chitinase class I</fullName>
    </recommendedName>
</protein>
<dbReference type="Proteomes" id="UP001595583">
    <property type="component" value="Unassembled WGS sequence"/>
</dbReference>